<dbReference type="AlphaFoldDB" id="A0A815TYM0"/>
<evidence type="ECO:0000313" key="4">
    <source>
        <dbReference type="Proteomes" id="UP000663877"/>
    </source>
</evidence>
<reference evidence="3" key="1">
    <citation type="submission" date="2021-02" db="EMBL/GenBank/DDBJ databases">
        <authorList>
            <person name="Nowell W R."/>
        </authorList>
    </citation>
    <scope>NUCLEOTIDE SEQUENCE</scope>
</reference>
<dbReference type="Pfam" id="PF12017">
    <property type="entry name" value="Tnp_P_element"/>
    <property type="match status" value="1"/>
</dbReference>
<accession>A0A815TYM0</accession>
<feature type="compositionally biased region" description="Acidic residues" evidence="1">
    <location>
        <begin position="745"/>
        <end position="764"/>
    </location>
</feature>
<organism evidence="3 4">
    <name type="scientific">Adineta steineri</name>
    <dbReference type="NCBI Taxonomy" id="433720"/>
    <lineage>
        <taxon>Eukaryota</taxon>
        <taxon>Metazoa</taxon>
        <taxon>Spiralia</taxon>
        <taxon>Gnathifera</taxon>
        <taxon>Rotifera</taxon>
        <taxon>Eurotatoria</taxon>
        <taxon>Bdelloidea</taxon>
        <taxon>Adinetida</taxon>
        <taxon>Adinetidae</taxon>
        <taxon>Adineta</taxon>
    </lineage>
</organism>
<dbReference type="EMBL" id="CAJNOI010003230">
    <property type="protein sequence ID" value="CAF1510401.1"/>
    <property type="molecule type" value="Genomic_DNA"/>
</dbReference>
<name>A0A815TYM0_9BILA</name>
<feature type="region of interest" description="Disordered" evidence="1">
    <location>
        <begin position="745"/>
        <end position="787"/>
    </location>
</feature>
<evidence type="ECO:0000259" key="2">
    <source>
        <dbReference type="Pfam" id="PF12017"/>
    </source>
</evidence>
<feature type="domain" description="THAP9-like helix-turn-helix" evidence="2">
    <location>
        <begin position="141"/>
        <end position="210"/>
    </location>
</feature>
<feature type="compositionally biased region" description="Acidic residues" evidence="1">
    <location>
        <begin position="775"/>
        <end position="786"/>
    </location>
</feature>
<dbReference type="InterPro" id="IPR021896">
    <property type="entry name" value="THAP9-like_HTH"/>
</dbReference>
<proteinExistence type="predicted"/>
<protein>
    <recommendedName>
        <fullName evidence="2">THAP9-like helix-turn-helix domain-containing protein</fullName>
    </recommendedName>
</protein>
<sequence length="856" mass="98476">MAAVVSINDTSRLPENVLELEGEDFYRFTKSISGALLTEVLKVQNIDSVFIFLQTKDIFEIFKYNSITLRDLKSKIGFDVEDGEFQVKHGLKLQYEYLSKLLKLKSDQKYITSSPLTYEKIDILLQRYPFLLSLLNFHENENIINDQHEFLTLFVNTITKNLSSANASRYRYDNKIKSFAVCLYILGGKTTYEYVRLNLPGALPNLTTINSLIQNNDDNLTEGEFRFNKMAKYLNSFGVRHAYCAEDCTGVVRRIKYDTHTNSFIGFSTPLYGGIPSPSHFKTDSITELKLWMDQTEKAPLLNIHCVQPIPPPNQTIAPPSFVLAGYGVSSKYTSLDILRRWLFIHKNSIEKNVRILGFSTDADNKYFRAMRLMAGFYASLSNFDIHVDSCMFSIQTGSWSWFFLRRDQLFVFMQDATHLVTKLRNRLLSATAALKVGNKYITMNHLQELLDNVELTRLDHGLTQSDLKPTDRQNFRSCLRITSCDVLNLIARDDNSNGTYMYLKLIKFIISSYIEPTTSIEERLKGAWTAVFLLRLWWVWLLLVRLSSLPSFSTKSKKHNREQHFVTRTAFFSTELNAHYLTYLILLVQQKQLPADVLNIHLFSSQTCESTFRNTRSLTGVFSTVINYTVEEFLRRSRKLSILNGFKSQEKSTSLLKFPVHHKHISLNTTRNNQNLIDISTLNVENVVMQAYQSAVSIIENLNISSLLKKHKLFDMNALSEYLHNHLRSKSKLHDNLPLFENATDDSDSEFDLDSDDDDDDDNNSVHSKSSGSEGEDDDDDDSMDNEQLKTFKTSFGGLNIKDSVSVEQEKSYFKIKINDTNKFLHKSTACYLFTKDNNRLSADRLSRVIQTSKK</sequence>
<evidence type="ECO:0000313" key="3">
    <source>
        <dbReference type="EMBL" id="CAF1510401.1"/>
    </source>
</evidence>
<dbReference type="Proteomes" id="UP000663877">
    <property type="component" value="Unassembled WGS sequence"/>
</dbReference>
<evidence type="ECO:0000256" key="1">
    <source>
        <dbReference type="SAM" id="MobiDB-lite"/>
    </source>
</evidence>
<comment type="caution">
    <text evidence="3">The sequence shown here is derived from an EMBL/GenBank/DDBJ whole genome shotgun (WGS) entry which is preliminary data.</text>
</comment>
<gene>
    <name evidence="3" type="ORF">BJG266_LOCUS43692</name>
</gene>